<dbReference type="Gene3D" id="1.10.10.10">
    <property type="entry name" value="Winged helix-like DNA-binding domain superfamily/Winged helix DNA-binding domain"/>
    <property type="match status" value="1"/>
</dbReference>
<dbReference type="SMART" id="SM00862">
    <property type="entry name" value="Trans_reg_C"/>
    <property type="match status" value="1"/>
</dbReference>
<dbReference type="GO" id="GO:0005829">
    <property type="term" value="C:cytosol"/>
    <property type="evidence" value="ECO:0007669"/>
    <property type="project" value="TreeGrafter"/>
</dbReference>
<dbReference type="InterPro" id="IPR039420">
    <property type="entry name" value="WalR-like"/>
</dbReference>
<gene>
    <name evidence="8" type="ORF">HLB35_01365</name>
</gene>
<name>A0A7Y3TY48_9GAMM</name>
<keyword evidence="1" id="KW-0597">Phosphoprotein</keyword>
<comment type="caution">
    <text evidence="8">The sequence shown here is derived from an EMBL/GenBank/DDBJ whole genome shotgun (WGS) entry which is preliminary data.</text>
</comment>
<evidence type="ECO:0000256" key="1">
    <source>
        <dbReference type="ARBA" id="ARBA00022553"/>
    </source>
</evidence>
<dbReference type="PROSITE" id="PS50110">
    <property type="entry name" value="RESPONSE_REGULATORY"/>
    <property type="match status" value="1"/>
</dbReference>
<dbReference type="Gene3D" id="3.40.50.2300">
    <property type="match status" value="1"/>
</dbReference>
<keyword evidence="9" id="KW-1185">Reference proteome</keyword>
<dbReference type="Pfam" id="PF00486">
    <property type="entry name" value="Trans_reg_C"/>
    <property type="match status" value="1"/>
</dbReference>
<evidence type="ECO:0000313" key="9">
    <source>
        <dbReference type="Proteomes" id="UP000588806"/>
    </source>
</evidence>
<organism evidence="8 9">
    <name type="scientific">Vreelandella azerica</name>
    <dbReference type="NCBI Taxonomy" id="2732867"/>
    <lineage>
        <taxon>Bacteria</taxon>
        <taxon>Pseudomonadati</taxon>
        <taxon>Pseudomonadota</taxon>
        <taxon>Gammaproteobacteria</taxon>
        <taxon>Oceanospirillales</taxon>
        <taxon>Halomonadaceae</taxon>
        <taxon>Vreelandella</taxon>
    </lineage>
</organism>
<dbReference type="Pfam" id="PF00072">
    <property type="entry name" value="Response_reg"/>
    <property type="match status" value="1"/>
</dbReference>
<dbReference type="PANTHER" id="PTHR48111:SF40">
    <property type="entry name" value="PHOSPHATE REGULON TRANSCRIPTIONAL REGULATORY PROTEIN PHOB"/>
    <property type="match status" value="1"/>
</dbReference>
<evidence type="ECO:0000259" key="6">
    <source>
        <dbReference type="PROSITE" id="PS50110"/>
    </source>
</evidence>
<evidence type="ECO:0000256" key="4">
    <source>
        <dbReference type="PROSITE-ProRule" id="PRU00169"/>
    </source>
</evidence>
<sequence>MESHSSNQIEEQPMRIAIVEDDKVFLHRISKALVDGFEERKVKTNVTLLQSSNTFMQVASREHFDLVLLNWSLSGSIGLDLIKWMETYLMSPPAVLIVTQREKESDVVEAFNTGADGFVTKPFRPRELAARAFAICRRHLLRTPRIAKESELVIRHLKLNSSREIAYVNGEEVPLTHQEFRLAHLLLSQINCSLSRTYLHEYIWGYCHNPKTRTLDVHIHRIRKKLKLTAEYGWNLVSVYGHGYSLQTLDKAQENQSSDIEAKAV</sequence>
<dbReference type="InterPro" id="IPR001789">
    <property type="entry name" value="Sig_transdc_resp-reg_receiver"/>
</dbReference>
<dbReference type="InterPro" id="IPR001867">
    <property type="entry name" value="OmpR/PhoB-type_DNA-bd"/>
</dbReference>
<dbReference type="SMART" id="SM00448">
    <property type="entry name" value="REC"/>
    <property type="match status" value="1"/>
</dbReference>
<evidence type="ECO:0000259" key="7">
    <source>
        <dbReference type="PROSITE" id="PS51755"/>
    </source>
</evidence>
<dbReference type="SUPFAM" id="SSF46894">
    <property type="entry name" value="C-terminal effector domain of the bipartite response regulators"/>
    <property type="match status" value="1"/>
</dbReference>
<dbReference type="AlphaFoldDB" id="A0A7Y3TY48"/>
<evidence type="ECO:0000256" key="5">
    <source>
        <dbReference type="PROSITE-ProRule" id="PRU01091"/>
    </source>
</evidence>
<accession>A0A7Y3TY48</accession>
<feature type="domain" description="Response regulatory" evidence="6">
    <location>
        <begin position="15"/>
        <end position="136"/>
    </location>
</feature>
<evidence type="ECO:0000313" key="8">
    <source>
        <dbReference type="EMBL" id="NOG30754.1"/>
    </source>
</evidence>
<dbReference type="EMBL" id="JABFHI010000001">
    <property type="protein sequence ID" value="NOG30754.1"/>
    <property type="molecule type" value="Genomic_DNA"/>
</dbReference>
<keyword evidence="3 5" id="KW-0238">DNA-binding</keyword>
<evidence type="ECO:0000256" key="3">
    <source>
        <dbReference type="ARBA" id="ARBA00023125"/>
    </source>
</evidence>
<dbReference type="GO" id="GO:0006355">
    <property type="term" value="P:regulation of DNA-templated transcription"/>
    <property type="evidence" value="ECO:0007669"/>
    <property type="project" value="InterPro"/>
</dbReference>
<dbReference type="InterPro" id="IPR016032">
    <property type="entry name" value="Sig_transdc_resp-reg_C-effctor"/>
</dbReference>
<feature type="DNA-binding region" description="OmpR/PhoB-type" evidence="5">
    <location>
        <begin position="149"/>
        <end position="248"/>
    </location>
</feature>
<dbReference type="InterPro" id="IPR036388">
    <property type="entry name" value="WH-like_DNA-bd_sf"/>
</dbReference>
<proteinExistence type="predicted"/>
<reference evidence="8 9" key="2">
    <citation type="submission" date="2020-06" db="EMBL/GenBank/DDBJ databases">
        <title>Halomonas songnenensis sp. nov., a moderately halophilic bacterium isolated from saline and alkaline soils.</title>
        <authorList>
            <person name="Jiang J."/>
            <person name="Pan Y."/>
        </authorList>
    </citation>
    <scope>NUCLEOTIDE SEQUENCE [LARGE SCALE GENOMIC DNA]</scope>
    <source>
        <strain evidence="8 9">TBZ9</strain>
    </source>
</reference>
<dbReference type="GO" id="GO:0000156">
    <property type="term" value="F:phosphorelay response regulator activity"/>
    <property type="evidence" value="ECO:0007669"/>
    <property type="project" value="TreeGrafter"/>
</dbReference>
<protein>
    <submittedName>
        <fullName evidence="8">Response regulator transcription factor</fullName>
    </submittedName>
</protein>
<dbReference type="PANTHER" id="PTHR48111">
    <property type="entry name" value="REGULATOR OF RPOS"/>
    <property type="match status" value="1"/>
</dbReference>
<keyword evidence="2" id="KW-0902">Two-component regulatory system</keyword>
<dbReference type="SUPFAM" id="SSF52172">
    <property type="entry name" value="CheY-like"/>
    <property type="match status" value="1"/>
</dbReference>
<dbReference type="CDD" id="cd00383">
    <property type="entry name" value="trans_reg_C"/>
    <property type="match status" value="1"/>
</dbReference>
<dbReference type="InterPro" id="IPR011006">
    <property type="entry name" value="CheY-like_superfamily"/>
</dbReference>
<dbReference type="GO" id="GO:0032993">
    <property type="term" value="C:protein-DNA complex"/>
    <property type="evidence" value="ECO:0007669"/>
    <property type="project" value="TreeGrafter"/>
</dbReference>
<evidence type="ECO:0000256" key="2">
    <source>
        <dbReference type="ARBA" id="ARBA00023012"/>
    </source>
</evidence>
<dbReference type="PROSITE" id="PS51755">
    <property type="entry name" value="OMPR_PHOB"/>
    <property type="match status" value="1"/>
</dbReference>
<comment type="caution">
    <text evidence="4">Lacks conserved residue(s) required for the propagation of feature annotation.</text>
</comment>
<dbReference type="Proteomes" id="UP000588806">
    <property type="component" value="Unassembled WGS sequence"/>
</dbReference>
<reference evidence="8 9" key="1">
    <citation type="submission" date="2020-05" db="EMBL/GenBank/DDBJ databases">
        <authorList>
            <person name="Ruan W."/>
            <person name="Jeon C.O."/>
            <person name="Chun B.H."/>
        </authorList>
    </citation>
    <scope>NUCLEOTIDE SEQUENCE [LARGE SCALE GENOMIC DNA]</scope>
    <source>
        <strain evidence="8 9">TBZ9</strain>
    </source>
</reference>
<dbReference type="RefSeq" id="WP_171701225.1">
    <property type="nucleotide sequence ID" value="NZ_JABFHI010000001.1"/>
</dbReference>
<dbReference type="GO" id="GO:0000976">
    <property type="term" value="F:transcription cis-regulatory region binding"/>
    <property type="evidence" value="ECO:0007669"/>
    <property type="project" value="TreeGrafter"/>
</dbReference>
<feature type="domain" description="OmpR/PhoB-type" evidence="7">
    <location>
        <begin position="149"/>
        <end position="248"/>
    </location>
</feature>